<comment type="caution">
    <text evidence="4">The sequence shown here is derived from an EMBL/GenBank/DDBJ whole genome shotgun (WGS) entry which is preliminary data.</text>
</comment>
<feature type="transmembrane region" description="Helical" evidence="2">
    <location>
        <begin position="63"/>
        <end position="79"/>
    </location>
</feature>
<protein>
    <submittedName>
        <fullName evidence="4">Prepilin peptidase</fullName>
    </submittedName>
</protein>
<dbReference type="EMBL" id="JACSRA010000002">
    <property type="protein sequence ID" value="MBD7910125.1"/>
    <property type="molecule type" value="Genomic_DNA"/>
</dbReference>
<dbReference type="RefSeq" id="WP_191767576.1">
    <property type="nucleotide sequence ID" value="NZ_JACSRA010000002.1"/>
</dbReference>
<keyword evidence="2" id="KW-0472">Membrane</keyword>
<evidence type="ECO:0000313" key="4">
    <source>
        <dbReference type="EMBL" id="MBD7910125.1"/>
    </source>
</evidence>
<feature type="transmembrane region" description="Helical" evidence="2">
    <location>
        <begin position="110"/>
        <end position="128"/>
    </location>
</feature>
<dbReference type="PANTHER" id="PTHR30487">
    <property type="entry name" value="TYPE 4 PREPILIN-LIKE PROTEINS LEADER PEPTIDE-PROCESSING ENZYME"/>
    <property type="match status" value="1"/>
</dbReference>
<evidence type="ECO:0000256" key="1">
    <source>
        <dbReference type="ARBA" id="ARBA00005801"/>
    </source>
</evidence>
<feature type="transmembrane region" description="Helical" evidence="2">
    <location>
        <begin position="38"/>
        <end position="56"/>
    </location>
</feature>
<dbReference type="InterPro" id="IPR050882">
    <property type="entry name" value="Prepilin_peptidase/N-MTase"/>
</dbReference>
<reference evidence="4 5" key="1">
    <citation type="submission" date="2020-08" db="EMBL/GenBank/DDBJ databases">
        <title>A Genomic Blueprint of the Chicken Gut Microbiome.</title>
        <authorList>
            <person name="Gilroy R."/>
            <person name="Ravi A."/>
            <person name="Getino M."/>
            <person name="Pursley I."/>
            <person name="Horton D.L."/>
            <person name="Alikhan N.-F."/>
            <person name="Baker D."/>
            <person name="Gharbi K."/>
            <person name="Hall N."/>
            <person name="Watson M."/>
            <person name="Adriaenssens E.M."/>
            <person name="Foster-Nyarko E."/>
            <person name="Jarju S."/>
            <person name="Secka A."/>
            <person name="Antonio M."/>
            <person name="Oren A."/>
            <person name="Chaudhuri R."/>
            <person name="La Ragione R.M."/>
            <person name="Hildebrand F."/>
            <person name="Pallen M.J."/>
        </authorList>
    </citation>
    <scope>NUCLEOTIDE SEQUENCE [LARGE SCALE GENOMIC DNA]</scope>
    <source>
        <strain evidence="4 5">Sa3CVN1</strain>
    </source>
</reference>
<feature type="domain" description="Prepilin type IV endopeptidase peptidase" evidence="3">
    <location>
        <begin position="68"/>
        <end position="171"/>
    </location>
</feature>
<gene>
    <name evidence="4" type="ORF">H9661_02035</name>
</gene>
<sequence length="202" mass="22534">MSPYFLPIGALILWLFYGVIESSIKDKKINFSVLKNKFTYLQGIILVILIGGLTYYEEPCIKLIFDSIVTFLLFALALVDIKEKVVSNKVIIMLAVVSVASVFVINKDNLINVGIAFLVISIVVFLLSKFTNEALGYGDAILLSILSLYYGLDGILMVLFLASLFVAIIGVFYLIKSFKNRKKEMPFVPFILVACILVNVLQ</sequence>
<dbReference type="Pfam" id="PF01478">
    <property type="entry name" value="Peptidase_A24"/>
    <property type="match status" value="1"/>
</dbReference>
<evidence type="ECO:0000256" key="2">
    <source>
        <dbReference type="SAM" id="Phobius"/>
    </source>
</evidence>
<dbReference type="Proteomes" id="UP000627781">
    <property type="component" value="Unassembled WGS sequence"/>
</dbReference>
<dbReference type="Gene3D" id="1.20.120.1220">
    <property type="match status" value="1"/>
</dbReference>
<feature type="transmembrane region" description="Helical" evidence="2">
    <location>
        <begin position="148"/>
        <end position="173"/>
    </location>
</feature>
<dbReference type="PANTHER" id="PTHR30487:SF0">
    <property type="entry name" value="PREPILIN LEADER PEPTIDASE_N-METHYLTRANSFERASE-RELATED"/>
    <property type="match status" value="1"/>
</dbReference>
<organism evidence="4 5">
    <name type="scientific">Clostridium cibarium</name>
    <dbReference type="NCBI Taxonomy" id="2762247"/>
    <lineage>
        <taxon>Bacteria</taxon>
        <taxon>Bacillati</taxon>
        <taxon>Bacillota</taxon>
        <taxon>Clostridia</taxon>
        <taxon>Eubacteriales</taxon>
        <taxon>Clostridiaceae</taxon>
        <taxon>Clostridium</taxon>
    </lineage>
</organism>
<accession>A0ABR8PPN4</accession>
<evidence type="ECO:0000259" key="3">
    <source>
        <dbReference type="Pfam" id="PF01478"/>
    </source>
</evidence>
<evidence type="ECO:0000313" key="5">
    <source>
        <dbReference type="Proteomes" id="UP000627781"/>
    </source>
</evidence>
<name>A0ABR8PPN4_9CLOT</name>
<keyword evidence="5" id="KW-1185">Reference proteome</keyword>
<feature type="transmembrane region" description="Helical" evidence="2">
    <location>
        <begin position="85"/>
        <end position="105"/>
    </location>
</feature>
<dbReference type="InterPro" id="IPR000045">
    <property type="entry name" value="Prepilin_IV_endopep_pep"/>
</dbReference>
<proteinExistence type="inferred from homology"/>
<keyword evidence="2" id="KW-1133">Transmembrane helix</keyword>
<keyword evidence="2" id="KW-0812">Transmembrane</keyword>
<comment type="similarity">
    <text evidence="1">Belongs to the peptidase A24 family.</text>
</comment>